<evidence type="ECO:0000313" key="2">
    <source>
        <dbReference type="Proteomes" id="UP000032068"/>
    </source>
</evidence>
<accession>A0A0D0KRM5</accession>
<sequence>MQQILMTIVLLVTLTGCVQPHVEQPRVNANYLIIEDSQAWAVLVSDGKRVEEHGVVVDAIKLAGSDAPIAASYVIDTPNCGKVQWLVERQDAADGVTTRMTLHDNNQLGGSGCVIGEGLTRVWTVLDYSS</sequence>
<comment type="caution">
    <text evidence="1">The sequence shown here is derived from an EMBL/GenBank/DDBJ whole genome shotgun (WGS) entry which is preliminary data.</text>
</comment>
<organism evidence="1 2">
    <name type="scientific">Pseudomonas fulva</name>
    <dbReference type="NCBI Taxonomy" id="47880"/>
    <lineage>
        <taxon>Bacteria</taxon>
        <taxon>Pseudomonadati</taxon>
        <taxon>Pseudomonadota</taxon>
        <taxon>Gammaproteobacteria</taxon>
        <taxon>Pseudomonadales</taxon>
        <taxon>Pseudomonadaceae</taxon>
        <taxon>Pseudomonas</taxon>
    </lineage>
</organism>
<reference evidence="1 2" key="1">
    <citation type="submission" date="2014-12" db="EMBL/GenBank/DDBJ databases">
        <title>16Stimator: statistical estimation of ribosomal gene copy numbers from draft genome assemblies.</title>
        <authorList>
            <person name="Perisin M.A."/>
            <person name="Vetter M."/>
            <person name="Gilbert J.A."/>
            <person name="Bergelson J."/>
        </authorList>
    </citation>
    <scope>NUCLEOTIDE SEQUENCE [LARGE SCALE GENOMIC DNA]</scope>
    <source>
        <strain evidence="1 2">MEJ086</strain>
    </source>
</reference>
<dbReference type="RefSeq" id="WP_042553748.1">
    <property type="nucleotide sequence ID" value="NZ_JXQW01000025.1"/>
</dbReference>
<dbReference type="OrthoDB" id="6876429at2"/>
<evidence type="ECO:0000313" key="1">
    <source>
        <dbReference type="EMBL" id="KIQ00763.1"/>
    </source>
</evidence>
<proteinExistence type="predicted"/>
<dbReference type="AlphaFoldDB" id="A0A0D0KRM5"/>
<dbReference type="EMBL" id="JXQW01000025">
    <property type="protein sequence ID" value="KIQ00763.1"/>
    <property type="molecule type" value="Genomic_DNA"/>
</dbReference>
<gene>
    <name evidence="1" type="ORF">RU08_10460</name>
</gene>
<dbReference type="Proteomes" id="UP000032068">
    <property type="component" value="Unassembled WGS sequence"/>
</dbReference>
<protein>
    <submittedName>
        <fullName evidence="1">Uncharacterized protein</fullName>
    </submittedName>
</protein>
<name>A0A0D0KRM5_9PSED</name>